<dbReference type="EC" id="4.1.2.25" evidence="5"/>
<comment type="similarity">
    <text evidence="3">Belongs to the DHNA family.</text>
</comment>
<dbReference type="NCBIfam" id="TIGR00526">
    <property type="entry name" value="folB_dom"/>
    <property type="match status" value="1"/>
</dbReference>
<evidence type="ECO:0000256" key="4">
    <source>
        <dbReference type="ARBA" id="ARBA00011823"/>
    </source>
</evidence>
<comment type="subunit">
    <text evidence="4">Homooctamer.</text>
</comment>
<evidence type="ECO:0000256" key="8">
    <source>
        <dbReference type="ARBA" id="ARBA00032903"/>
    </source>
</evidence>
<dbReference type="InterPro" id="IPR043133">
    <property type="entry name" value="GTP-CH-I_C/QueF"/>
</dbReference>
<keyword evidence="7" id="KW-0456">Lyase</keyword>
<accession>A0AAE9L4M7</accession>
<evidence type="ECO:0000256" key="2">
    <source>
        <dbReference type="ARBA" id="ARBA00005013"/>
    </source>
</evidence>
<evidence type="ECO:0000313" key="11">
    <source>
        <dbReference type="Proteomes" id="UP001056323"/>
    </source>
</evidence>
<keyword evidence="6" id="KW-0289">Folate biosynthesis</keyword>
<reference evidence="10" key="1">
    <citation type="submission" date="2022-05" db="EMBL/GenBank/DDBJ databases">
        <title>Impact of host demography and evolutionary history on endosymbiont molecular evolution: a test in carpenter ants (Genus Camponotus) and their Blochmannia endosymbionts.</title>
        <authorList>
            <person name="Manthey J.D."/>
            <person name="Giron J.C."/>
            <person name="Hruska J.P."/>
        </authorList>
    </citation>
    <scope>NUCLEOTIDE SEQUENCE</scope>
    <source>
        <strain evidence="10">C-049</strain>
    </source>
</reference>
<dbReference type="PANTHER" id="PTHR42844:SF1">
    <property type="entry name" value="DIHYDRONEOPTERIN ALDOLASE 1-RELATED"/>
    <property type="match status" value="1"/>
</dbReference>
<dbReference type="RefSeq" id="WP_250249795.1">
    <property type="nucleotide sequence ID" value="NZ_CP097751.1"/>
</dbReference>
<evidence type="ECO:0000256" key="3">
    <source>
        <dbReference type="ARBA" id="ARBA00005708"/>
    </source>
</evidence>
<protein>
    <recommendedName>
        <fullName evidence="5">dihydroneopterin aldolase</fullName>
        <ecNumber evidence="5">4.1.2.25</ecNumber>
    </recommendedName>
    <alternativeName>
        <fullName evidence="8">7,8-dihydroneopterin aldolase</fullName>
    </alternativeName>
</protein>
<organism evidence="10 11">
    <name type="scientific">Candidatus Blochmanniella camponoti</name>
    <dbReference type="NCBI Taxonomy" id="108080"/>
    <lineage>
        <taxon>Bacteria</taxon>
        <taxon>Pseudomonadati</taxon>
        <taxon>Pseudomonadota</taxon>
        <taxon>Gammaproteobacteria</taxon>
        <taxon>Enterobacterales</taxon>
        <taxon>Enterobacteriaceae</taxon>
        <taxon>ant endosymbionts</taxon>
        <taxon>Candidatus Blochmanniella</taxon>
    </lineage>
</organism>
<dbReference type="InterPro" id="IPR006157">
    <property type="entry name" value="FolB_dom"/>
</dbReference>
<evidence type="ECO:0000256" key="1">
    <source>
        <dbReference type="ARBA" id="ARBA00001353"/>
    </source>
</evidence>
<dbReference type="SUPFAM" id="SSF55620">
    <property type="entry name" value="Tetrahydrobiopterin biosynthesis enzymes-like"/>
    <property type="match status" value="1"/>
</dbReference>
<dbReference type="AlphaFoldDB" id="A0AAE9L4M7"/>
<dbReference type="SMART" id="SM00905">
    <property type="entry name" value="FolB"/>
    <property type="match status" value="1"/>
</dbReference>
<evidence type="ECO:0000256" key="6">
    <source>
        <dbReference type="ARBA" id="ARBA00022909"/>
    </source>
</evidence>
<dbReference type="GO" id="GO:0046656">
    <property type="term" value="P:folic acid biosynthetic process"/>
    <property type="evidence" value="ECO:0007669"/>
    <property type="project" value="UniProtKB-KW"/>
</dbReference>
<evidence type="ECO:0000256" key="7">
    <source>
        <dbReference type="ARBA" id="ARBA00023239"/>
    </source>
</evidence>
<evidence type="ECO:0000259" key="9">
    <source>
        <dbReference type="SMART" id="SM00905"/>
    </source>
</evidence>
<dbReference type="Pfam" id="PF02152">
    <property type="entry name" value="FolB"/>
    <property type="match status" value="1"/>
</dbReference>
<dbReference type="InterPro" id="IPR006156">
    <property type="entry name" value="Dihydroneopterin_aldolase"/>
</dbReference>
<sequence length="127" mass="14908">MTDILFIERLTVMAYIGINDWEKNCLQKLIFDLQLSCNTEFFADHQSMVPYIDYTHVNQVILSLVSQKRFYLIEDVANLIANTLIKKFCIYWVRVKVNKPGAIHNAFNVGICVERKNKMLLKYLKKS</sequence>
<dbReference type="PANTHER" id="PTHR42844">
    <property type="entry name" value="DIHYDRONEOPTERIN ALDOLASE 1-RELATED"/>
    <property type="match status" value="1"/>
</dbReference>
<gene>
    <name evidence="10" type="ORF">M9394_01895</name>
</gene>
<comment type="pathway">
    <text evidence="2">Cofactor biosynthesis; tetrahydrofolate biosynthesis; 2-amino-4-hydroxy-6-hydroxymethyl-7,8-dihydropteridine diphosphate from 7,8-dihydroneopterin triphosphate: step 3/4.</text>
</comment>
<comment type="catalytic activity">
    <reaction evidence="1">
        <text>7,8-dihydroneopterin = 6-hydroxymethyl-7,8-dihydropterin + glycolaldehyde</text>
        <dbReference type="Rhea" id="RHEA:10540"/>
        <dbReference type="ChEBI" id="CHEBI:17001"/>
        <dbReference type="ChEBI" id="CHEBI:17071"/>
        <dbReference type="ChEBI" id="CHEBI:44841"/>
        <dbReference type="EC" id="4.1.2.25"/>
    </reaction>
</comment>
<evidence type="ECO:0000256" key="5">
    <source>
        <dbReference type="ARBA" id="ARBA00013043"/>
    </source>
</evidence>
<name>A0AAE9L4M7_9ENTR</name>
<dbReference type="Gene3D" id="3.30.1130.10">
    <property type="match status" value="1"/>
</dbReference>
<dbReference type="Proteomes" id="UP001056323">
    <property type="component" value="Chromosome"/>
</dbReference>
<dbReference type="EMBL" id="CP097751">
    <property type="protein sequence ID" value="URJ27308.1"/>
    <property type="molecule type" value="Genomic_DNA"/>
</dbReference>
<proteinExistence type="inferred from homology"/>
<dbReference type="KEGG" id="bhb:M9394_01895"/>
<feature type="domain" description="Dihydroneopterin aldolase/epimerase" evidence="9">
    <location>
        <begin position="5"/>
        <end position="115"/>
    </location>
</feature>
<dbReference type="GO" id="GO:0004150">
    <property type="term" value="F:dihydroneopterin aldolase activity"/>
    <property type="evidence" value="ECO:0007669"/>
    <property type="project" value="UniProtKB-EC"/>
</dbReference>
<evidence type="ECO:0000313" key="10">
    <source>
        <dbReference type="EMBL" id="URJ27308.1"/>
    </source>
</evidence>
<dbReference type="GO" id="GO:0005737">
    <property type="term" value="C:cytoplasm"/>
    <property type="evidence" value="ECO:0007669"/>
    <property type="project" value="TreeGrafter"/>
</dbReference>